<dbReference type="EMBL" id="AB712291">
    <property type="protein sequence ID" value="BAM44942.1"/>
    <property type="molecule type" value="Genomic_DNA"/>
</dbReference>
<dbReference type="KEGG" id="vg:14517109"/>
<keyword evidence="1" id="KW-1133">Transmembrane helix</keyword>
<feature type="transmembrane region" description="Helical" evidence="1">
    <location>
        <begin position="7"/>
        <end position="30"/>
    </location>
</feature>
<evidence type="ECO:0000313" key="2">
    <source>
        <dbReference type="EMBL" id="BAM44942.1"/>
    </source>
</evidence>
<name>K0J2A0_9CAUD</name>
<dbReference type="RefSeq" id="YP_006742207.1">
    <property type="nucleotide sequence ID" value="NC_018086.1"/>
</dbReference>
<dbReference type="Proteomes" id="UP000006172">
    <property type="component" value="Segment"/>
</dbReference>
<sequence>MKDLFKFACTLILMATVVGGYVAIQLIIIAVCGTLLPAWLFAIVLVWLVSVNYRILMKGEVEKL</sequence>
<keyword evidence="1" id="KW-0812">Transmembrane</keyword>
<reference evidence="2 3" key="1">
    <citation type="journal article" date="2012" name="J. Virol.">
        <title>Complete Genome Sequence of Bacteriophage BC-611 Specifically Infecting Enterococcus faecalis Strain NP-10011.</title>
        <authorList>
            <person name="Horiuchi T."/>
            <person name="Sakka M."/>
            <person name="Hayashi A."/>
            <person name="Shimada T."/>
            <person name="Kimura T."/>
            <person name="Sakka K."/>
        </authorList>
    </citation>
    <scope>NUCLEOTIDE SEQUENCE [LARGE SCALE GENOMIC DNA]</scope>
</reference>
<accession>K0J2A0</accession>
<organism evidence="2 3">
    <name type="scientific">Enterococcus phage BC611</name>
    <dbReference type="NCBI Taxonomy" id="1173135"/>
    <lineage>
        <taxon>Viruses</taxon>
        <taxon>Duplodnaviria</taxon>
        <taxon>Heunggongvirae</taxon>
        <taxon>Uroviricota</taxon>
        <taxon>Caudoviricetes</taxon>
        <taxon>Saphexavirus</taxon>
        <taxon>Saphexavirus BC611</taxon>
    </lineage>
</organism>
<dbReference type="GeneID" id="14517109"/>
<evidence type="ECO:0000256" key="1">
    <source>
        <dbReference type="SAM" id="Phobius"/>
    </source>
</evidence>
<feature type="transmembrane region" description="Helical" evidence="1">
    <location>
        <begin position="36"/>
        <end position="56"/>
    </location>
</feature>
<keyword evidence="1" id="KW-0472">Membrane</keyword>
<keyword evidence="3" id="KW-1185">Reference proteome</keyword>
<evidence type="ECO:0000313" key="3">
    <source>
        <dbReference type="Proteomes" id="UP000006172"/>
    </source>
</evidence>
<dbReference type="OrthoDB" id="24065at10239"/>
<protein>
    <submittedName>
        <fullName evidence="2">Uncharacterized protein</fullName>
    </submittedName>
</protein>
<proteinExistence type="predicted"/>